<proteinExistence type="predicted"/>
<dbReference type="InterPro" id="IPR036291">
    <property type="entry name" value="NAD(P)-bd_dom_sf"/>
</dbReference>
<comment type="caution">
    <text evidence="2">The sequence shown here is derived from an EMBL/GenBank/DDBJ whole genome shotgun (WGS) entry which is preliminary data.</text>
</comment>
<dbReference type="InterPro" id="IPR052711">
    <property type="entry name" value="Zinc_ADH-like"/>
</dbReference>
<dbReference type="PANTHER" id="PTHR45033">
    <property type="match status" value="1"/>
</dbReference>
<protein>
    <recommendedName>
        <fullName evidence="1">Enoyl reductase (ER) domain-containing protein</fullName>
    </recommendedName>
</protein>
<feature type="domain" description="Enoyl reductase (ER)" evidence="1">
    <location>
        <begin position="17"/>
        <end position="348"/>
    </location>
</feature>
<dbReference type="SMART" id="SM00829">
    <property type="entry name" value="PKS_ER"/>
    <property type="match status" value="1"/>
</dbReference>
<gene>
    <name evidence="2" type="ORF">B0T17DRAFT_615304</name>
</gene>
<keyword evidence="3" id="KW-1185">Reference proteome</keyword>
<dbReference type="Proteomes" id="UP001174934">
    <property type="component" value="Unassembled WGS sequence"/>
</dbReference>
<reference evidence="2" key="1">
    <citation type="submission" date="2023-06" db="EMBL/GenBank/DDBJ databases">
        <title>Genome-scale phylogeny and comparative genomics of the fungal order Sordariales.</title>
        <authorList>
            <consortium name="Lawrence Berkeley National Laboratory"/>
            <person name="Hensen N."/>
            <person name="Bonometti L."/>
            <person name="Westerberg I."/>
            <person name="Brannstrom I.O."/>
            <person name="Guillou S."/>
            <person name="Cros-Aarteil S."/>
            <person name="Calhoun S."/>
            <person name="Haridas S."/>
            <person name="Kuo A."/>
            <person name="Mondo S."/>
            <person name="Pangilinan J."/>
            <person name="Riley R."/>
            <person name="LaButti K."/>
            <person name="Andreopoulos B."/>
            <person name="Lipzen A."/>
            <person name="Chen C."/>
            <person name="Yanf M."/>
            <person name="Daum C."/>
            <person name="Ng V."/>
            <person name="Clum A."/>
            <person name="Steindorff A."/>
            <person name="Ohm R."/>
            <person name="Martin F."/>
            <person name="Silar P."/>
            <person name="Natvig D."/>
            <person name="Lalanne C."/>
            <person name="Gautier V."/>
            <person name="Ament-velasquez S.L."/>
            <person name="Kruys A."/>
            <person name="Hutchinson M.I."/>
            <person name="Powell A.J."/>
            <person name="Barry K."/>
            <person name="Miller A.N."/>
            <person name="Grigoriev I.V."/>
            <person name="Debuchy R."/>
            <person name="Gladieux P."/>
            <person name="Thoren M.H."/>
            <person name="Johannesson H."/>
        </authorList>
    </citation>
    <scope>NUCLEOTIDE SEQUENCE</scope>
    <source>
        <strain evidence="2">SMH3391-2</strain>
    </source>
</reference>
<evidence type="ECO:0000259" key="1">
    <source>
        <dbReference type="SMART" id="SM00829"/>
    </source>
</evidence>
<dbReference type="InterPro" id="IPR011032">
    <property type="entry name" value="GroES-like_sf"/>
</dbReference>
<dbReference type="Pfam" id="PF08240">
    <property type="entry name" value="ADH_N"/>
    <property type="match status" value="1"/>
</dbReference>
<dbReference type="Gene3D" id="3.90.180.10">
    <property type="entry name" value="Medium-chain alcohol dehydrogenases, catalytic domain"/>
    <property type="match status" value="1"/>
</dbReference>
<dbReference type="SUPFAM" id="SSF50129">
    <property type="entry name" value="GroES-like"/>
    <property type="match status" value="1"/>
</dbReference>
<dbReference type="EMBL" id="JAULSR010000002">
    <property type="protein sequence ID" value="KAK0629542.1"/>
    <property type="molecule type" value="Genomic_DNA"/>
</dbReference>
<name>A0AA40C8X1_9PEZI</name>
<dbReference type="PANTHER" id="PTHR45033:SF1">
    <property type="entry name" value="OXIDOREDUCTASE (EUROFUNG)"/>
    <property type="match status" value="1"/>
</dbReference>
<dbReference type="GO" id="GO:0016491">
    <property type="term" value="F:oxidoreductase activity"/>
    <property type="evidence" value="ECO:0007669"/>
    <property type="project" value="InterPro"/>
</dbReference>
<sequence length="350" mass="37583">MASLPSTYRAFRRNADSTSIELSTEKLPKVEELGAHDVVLKIHAVSLNFRDVAMIHGRYPASVLDRGVVASDCGAEVVAFGVSVTNFKAGDRVTSQFASKTETWARDCTFNALGGEVNGVLAEYAVFPEDQLLLIPDHLSYEEASTLACAGLTAWNALKAPGLFAKDATVLLQGTGGVSMFGLLLAIAAGIKPIISSSSDEKLEAIKKLSPSIMGYNYRKNPDQAAEVKRLTDGLGVDIVVNNSGPGSIPGDIASLAAADGAITMVGFLEGFGGDWEPSLLLSLMRKRASIQGIAVGWISEFEEFLQFINEKKINLQPLIDSRIFTFDESKEAFDYLYSGKHVGKVIIKL</sequence>
<dbReference type="Gene3D" id="3.40.50.720">
    <property type="entry name" value="NAD(P)-binding Rossmann-like Domain"/>
    <property type="match status" value="1"/>
</dbReference>
<dbReference type="SUPFAM" id="SSF51735">
    <property type="entry name" value="NAD(P)-binding Rossmann-fold domains"/>
    <property type="match status" value="1"/>
</dbReference>
<dbReference type="CDD" id="cd08276">
    <property type="entry name" value="MDR7"/>
    <property type="match status" value="1"/>
</dbReference>
<dbReference type="InterPro" id="IPR020843">
    <property type="entry name" value="ER"/>
</dbReference>
<dbReference type="InterPro" id="IPR013154">
    <property type="entry name" value="ADH-like_N"/>
</dbReference>
<accession>A0AA40C8X1</accession>
<dbReference type="Pfam" id="PF00107">
    <property type="entry name" value="ADH_zinc_N"/>
    <property type="match status" value="1"/>
</dbReference>
<dbReference type="InterPro" id="IPR013149">
    <property type="entry name" value="ADH-like_C"/>
</dbReference>
<evidence type="ECO:0000313" key="3">
    <source>
        <dbReference type="Proteomes" id="UP001174934"/>
    </source>
</evidence>
<evidence type="ECO:0000313" key="2">
    <source>
        <dbReference type="EMBL" id="KAK0629542.1"/>
    </source>
</evidence>
<organism evidence="2 3">
    <name type="scientific">Bombardia bombarda</name>
    <dbReference type="NCBI Taxonomy" id="252184"/>
    <lineage>
        <taxon>Eukaryota</taxon>
        <taxon>Fungi</taxon>
        <taxon>Dikarya</taxon>
        <taxon>Ascomycota</taxon>
        <taxon>Pezizomycotina</taxon>
        <taxon>Sordariomycetes</taxon>
        <taxon>Sordariomycetidae</taxon>
        <taxon>Sordariales</taxon>
        <taxon>Lasiosphaeriaceae</taxon>
        <taxon>Bombardia</taxon>
    </lineage>
</organism>
<dbReference type="AlphaFoldDB" id="A0AA40C8X1"/>